<accession>A0A066TZM8</accession>
<dbReference type="InterPro" id="IPR036625">
    <property type="entry name" value="E3-bd_dom_sf"/>
</dbReference>
<reference evidence="5 6" key="1">
    <citation type="submission" date="2014-05" db="EMBL/GenBank/DDBJ databases">
        <title>Draft genome sequence of Amycolatopsis rifamycinica DSM 46095.</title>
        <authorList>
            <person name="Lal R."/>
            <person name="Saxena A."/>
            <person name="Kumari R."/>
            <person name="Mukherjee U."/>
            <person name="Singh P."/>
            <person name="Sangwan N."/>
            <person name="Mahato N.K."/>
        </authorList>
    </citation>
    <scope>NUCLEOTIDE SEQUENCE [LARGE SCALE GENOMIC DNA]</scope>
    <source>
        <strain evidence="5 6">DSM 46095</strain>
    </source>
</reference>
<dbReference type="Gene3D" id="4.10.320.10">
    <property type="entry name" value="E3-binding domain"/>
    <property type="match status" value="1"/>
</dbReference>
<evidence type="ECO:0000313" key="6">
    <source>
        <dbReference type="Proteomes" id="UP000027345"/>
    </source>
</evidence>
<dbReference type="OrthoDB" id="4113332at2"/>
<dbReference type="GO" id="GO:0003677">
    <property type="term" value="F:DNA binding"/>
    <property type="evidence" value="ECO:0007669"/>
    <property type="project" value="UniProtKB-KW"/>
</dbReference>
<feature type="compositionally biased region" description="Basic residues" evidence="2">
    <location>
        <begin position="127"/>
        <end position="136"/>
    </location>
</feature>
<dbReference type="EMBL" id="JMQI01000073">
    <property type="protein sequence ID" value="KDN17448.1"/>
    <property type="molecule type" value="Genomic_DNA"/>
</dbReference>
<name>A0A066TZM8_9PSEU</name>
<dbReference type="eggNOG" id="ENOG5032RKK">
    <property type="taxonomic scope" value="Bacteria"/>
</dbReference>
<sequence>MAQRVQVQMVDDLDGSEASQTVPFSLDGVTYEIDLSEENASALRDELARYVAAARRIGGRKVRLATGQSLSGASGSGTDRERNRQIREWAQANGYEVAERGRLSSEIIAGFEADQAAAAEPAEAKPARKRATRKKA</sequence>
<dbReference type="STRING" id="287986.DV20_36310"/>
<evidence type="ECO:0000259" key="4">
    <source>
        <dbReference type="Pfam" id="PF23359"/>
    </source>
</evidence>
<evidence type="ECO:0000256" key="2">
    <source>
        <dbReference type="SAM" id="MobiDB-lite"/>
    </source>
</evidence>
<evidence type="ECO:0008006" key="7">
    <source>
        <dbReference type="Google" id="ProtNLM"/>
    </source>
</evidence>
<dbReference type="InterPro" id="IPR055370">
    <property type="entry name" value="Lsr2_DNA-bd"/>
</dbReference>
<comment type="caution">
    <text evidence="5">The sequence shown here is derived from an EMBL/GenBank/DDBJ whole genome shotgun (WGS) entry which is preliminary data.</text>
</comment>
<dbReference type="Pfam" id="PF11774">
    <property type="entry name" value="Lsr2"/>
    <property type="match status" value="1"/>
</dbReference>
<dbReference type="Pfam" id="PF23359">
    <property type="entry name" value="Lsr2_DNA-bd"/>
    <property type="match status" value="1"/>
</dbReference>
<keyword evidence="6" id="KW-1185">Reference proteome</keyword>
<feature type="domain" description="Lsr2 dimerization" evidence="3">
    <location>
        <begin position="1"/>
        <end position="58"/>
    </location>
</feature>
<evidence type="ECO:0000256" key="1">
    <source>
        <dbReference type="ARBA" id="ARBA00023125"/>
    </source>
</evidence>
<dbReference type="InterPro" id="IPR042261">
    <property type="entry name" value="Lsr2-like_dimerization"/>
</dbReference>
<feature type="region of interest" description="Disordered" evidence="2">
    <location>
        <begin position="114"/>
        <end position="136"/>
    </location>
</feature>
<dbReference type="GO" id="GO:0016746">
    <property type="term" value="F:acyltransferase activity"/>
    <property type="evidence" value="ECO:0007669"/>
    <property type="project" value="InterPro"/>
</dbReference>
<dbReference type="Gene3D" id="3.30.60.230">
    <property type="entry name" value="Lsr2, dimerization domain"/>
    <property type="match status" value="1"/>
</dbReference>
<dbReference type="Proteomes" id="UP000027345">
    <property type="component" value="Unassembled WGS sequence"/>
</dbReference>
<gene>
    <name evidence="5" type="ORF">DV20_36310</name>
</gene>
<dbReference type="AlphaFoldDB" id="A0A066TZM8"/>
<organism evidence="5 6">
    <name type="scientific">Amycolatopsis rifamycinica</name>
    <dbReference type="NCBI Taxonomy" id="287986"/>
    <lineage>
        <taxon>Bacteria</taxon>
        <taxon>Bacillati</taxon>
        <taxon>Actinomycetota</taxon>
        <taxon>Actinomycetes</taxon>
        <taxon>Pseudonocardiales</taxon>
        <taxon>Pseudonocardiaceae</taxon>
        <taxon>Amycolatopsis</taxon>
    </lineage>
</organism>
<feature type="domain" description="Lsr2 DNA-binding" evidence="4">
    <location>
        <begin position="78"/>
        <end position="113"/>
    </location>
</feature>
<keyword evidence="1" id="KW-0238">DNA-binding</keyword>
<evidence type="ECO:0000313" key="5">
    <source>
        <dbReference type="EMBL" id="KDN17448.1"/>
    </source>
</evidence>
<dbReference type="RefSeq" id="WP_043787709.1">
    <property type="nucleotide sequence ID" value="NZ_JMQI01000073.1"/>
</dbReference>
<evidence type="ECO:0000259" key="3">
    <source>
        <dbReference type="Pfam" id="PF11774"/>
    </source>
</evidence>
<protein>
    <recommendedName>
        <fullName evidence="7">Nucleoid-associated protein Lsr2</fullName>
    </recommendedName>
</protein>
<proteinExistence type="predicted"/>
<dbReference type="InterPro" id="IPR024412">
    <property type="entry name" value="Lsr2_dim_dom"/>
</dbReference>